<gene>
    <name evidence="2" type="ORF">ENM84_08015</name>
</gene>
<feature type="domain" description="HEPN" evidence="1">
    <location>
        <begin position="9"/>
        <end position="118"/>
    </location>
</feature>
<evidence type="ECO:0000259" key="1">
    <source>
        <dbReference type="PROSITE" id="PS50910"/>
    </source>
</evidence>
<organism evidence="2">
    <name type="scientific">Ignisphaera aggregans</name>
    <dbReference type="NCBI Taxonomy" id="334771"/>
    <lineage>
        <taxon>Archaea</taxon>
        <taxon>Thermoproteota</taxon>
        <taxon>Thermoprotei</taxon>
        <taxon>Desulfurococcales</taxon>
        <taxon>Desulfurococcaceae</taxon>
        <taxon>Ignisphaera</taxon>
    </lineage>
</organism>
<dbReference type="Gene3D" id="1.20.120.330">
    <property type="entry name" value="Nucleotidyltransferases domain 2"/>
    <property type="match status" value="1"/>
</dbReference>
<reference evidence="2" key="1">
    <citation type="journal article" date="2020" name="mSystems">
        <title>Genome- and Community-Level Interaction Insights into Carbon Utilization and Element Cycling Functions of Hydrothermarchaeota in Hydrothermal Sediment.</title>
        <authorList>
            <person name="Zhou Z."/>
            <person name="Liu Y."/>
            <person name="Xu W."/>
            <person name="Pan J."/>
            <person name="Luo Z.H."/>
            <person name="Li M."/>
        </authorList>
    </citation>
    <scope>NUCLEOTIDE SEQUENCE [LARGE SCALE GENOMIC DNA]</scope>
    <source>
        <strain evidence="2">SpSt-1121</strain>
    </source>
</reference>
<dbReference type="Pfam" id="PF05168">
    <property type="entry name" value="HEPN"/>
    <property type="match status" value="1"/>
</dbReference>
<protein>
    <submittedName>
        <fullName evidence="2">HEPN domain-containing protein</fullName>
    </submittedName>
</protein>
<comment type="caution">
    <text evidence="2">The sequence shown here is derived from an EMBL/GenBank/DDBJ whole genome shotgun (WGS) entry which is preliminary data.</text>
</comment>
<dbReference type="SMART" id="SM00748">
    <property type="entry name" value="HEPN"/>
    <property type="match status" value="1"/>
</dbReference>
<proteinExistence type="predicted"/>
<dbReference type="InterPro" id="IPR007842">
    <property type="entry name" value="HEPN_dom"/>
</dbReference>
<dbReference type="PROSITE" id="PS50910">
    <property type="entry name" value="HEPN"/>
    <property type="match status" value="1"/>
</dbReference>
<dbReference type="AlphaFoldDB" id="A0A7C5TM54"/>
<sequence>MVSRMRDWIRQSRRNLASAIVNYREGLYEEVCFESHQVGEKAVRGLLNFFHRERRGHSITFMLSELGLEVPVDIRECASLLDKHYIPARYPDVFDEGAPMDYYSSRDAEECIKCAEKILKWVEKIVGEA</sequence>
<accession>A0A7C5TM54</accession>
<evidence type="ECO:0000313" key="2">
    <source>
        <dbReference type="EMBL" id="HHP82590.1"/>
    </source>
</evidence>
<dbReference type="EMBL" id="DRZI01000343">
    <property type="protein sequence ID" value="HHP82590.1"/>
    <property type="molecule type" value="Genomic_DNA"/>
</dbReference>
<name>A0A7C5TM54_9CREN</name>
<dbReference type="SUPFAM" id="SSF81593">
    <property type="entry name" value="Nucleotidyltransferase substrate binding subunit/domain"/>
    <property type="match status" value="1"/>
</dbReference>